<feature type="transmembrane region" description="Helical" evidence="6">
    <location>
        <begin position="60"/>
        <end position="85"/>
    </location>
</feature>
<dbReference type="KEGG" id="pmx:PERMA_1745"/>
<protein>
    <submittedName>
        <fullName evidence="7">Membrane protein</fullName>
    </submittedName>
</protein>
<feature type="transmembrane region" description="Helical" evidence="6">
    <location>
        <begin position="314"/>
        <end position="340"/>
    </location>
</feature>
<dbReference type="STRING" id="123214.PERMA_1745"/>
<dbReference type="Proteomes" id="UP000001366">
    <property type="component" value="Chromosome"/>
</dbReference>
<keyword evidence="4 6" id="KW-1133">Transmembrane helix</keyword>
<evidence type="ECO:0000256" key="2">
    <source>
        <dbReference type="ARBA" id="ARBA00009773"/>
    </source>
</evidence>
<gene>
    <name evidence="7" type="ordered locus">PERMA_1745</name>
</gene>
<feature type="transmembrane region" description="Helical" evidence="6">
    <location>
        <begin position="31"/>
        <end position="48"/>
    </location>
</feature>
<dbReference type="Pfam" id="PF01594">
    <property type="entry name" value="AI-2E_transport"/>
    <property type="match status" value="1"/>
</dbReference>
<sequence length="355" mass="39819">MGSNYGQIGNIFFFIFLSFFLFLGYLLFLPFLKVIILSILITIIFYPVKKKLDHKLKSTLLSSLISTAIVFMFIIVPSIVLIAFFTNQVISLYPVIIQAVSEGHTIEYYINQIPILSSIHKIFLQSLQTLHIEIDLNTVLRNILSNIANFLIEQGKSLFINITFLIIGIGIMLVTIFFLFKDGESLYDRVLKLIPLPEKDKNFLLSKTYTAIQGVVLGSVLTAIAQGILSFIGYFTAGLEFSLFWAFITFIAAFLPIGGASLVWIPIAIYLFISKGFLTGFLFALWGTFVISLVDNIIKPVVIGDKTNIHPVILFFAILGGLNLFGFIGIFLAPIVIVLIDNMLYLYAERFSSQD</sequence>
<accession>C0QS64</accession>
<comment type="similarity">
    <text evidence="2">Belongs to the autoinducer-2 exporter (AI-2E) (TC 2.A.86) family.</text>
</comment>
<evidence type="ECO:0000256" key="6">
    <source>
        <dbReference type="SAM" id="Phobius"/>
    </source>
</evidence>
<dbReference type="GO" id="GO:0016020">
    <property type="term" value="C:membrane"/>
    <property type="evidence" value="ECO:0007669"/>
    <property type="project" value="UniProtKB-SubCell"/>
</dbReference>
<organism evidence="7 8">
    <name type="scientific">Persephonella marina (strain DSM 14350 / EX-H1)</name>
    <dbReference type="NCBI Taxonomy" id="123214"/>
    <lineage>
        <taxon>Bacteria</taxon>
        <taxon>Pseudomonadati</taxon>
        <taxon>Aquificota</taxon>
        <taxon>Aquificia</taxon>
        <taxon>Aquificales</taxon>
        <taxon>Hydrogenothermaceae</taxon>
        <taxon>Persephonella</taxon>
    </lineage>
</organism>
<feature type="transmembrane region" description="Helical" evidence="6">
    <location>
        <begin position="215"/>
        <end position="237"/>
    </location>
</feature>
<evidence type="ECO:0000313" key="7">
    <source>
        <dbReference type="EMBL" id="ACO04733.1"/>
    </source>
</evidence>
<dbReference type="PaxDb" id="123214-PERMA_1745"/>
<dbReference type="eggNOG" id="COG0628">
    <property type="taxonomic scope" value="Bacteria"/>
</dbReference>
<comment type="subcellular location">
    <subcellularLocation>
        <location evidence="1">Membrane</location>
        <topology evidence="1">Multi-pass membrane protein</topology>
    </subcellularLocation>
</comment>
<feature type="transmembrane region" description="Helical" evidence="6">
    <location>
        <begin position="158"/>
        <end position="180"/>
    </location>
</feature>
<dbReference type="RefSeq" id="WP_012676969.1">
    <property type="nucleotide sequence ID" value="NC_012440.1"/>
</dbReference>
<feature type="transmembrane region" description="Helical" evidence="6">
    <location>
        <begin position="277"/>
        <end position="294"/>
    </location>
</feature>
<dbReference type="AlphaFoldDB" id="C0QS64"/>
<proteinExistence type="inferred from homology"/>
<evidence type="ECO:0000256" key="1">
    <source>
        <dbReference type="ARBA" id="ARBA00004141"/>
    </source>
</evidence>
<dbReference type="HOGENOM" id="CLU_041771_2_1_0"/>
<dbReference type="PANTHER" id="PTHR21716">
    <property type="entry name" value="TRANSMEMBRANE PROTEIN"/>
    <property type="match status" value="1"/>
</dbReference>
<evidence type="ECO:0000256" key="5">
    <source>
        <dbReference type="ARBA" id="ARBA00023136"/>
    </source>
</evidence>
<reference evidence="7 8" key="1">
    <citation type="journal article" date="2009" name="J. Bacteriol.">
        <title>Complete and draft genome sequences of six members of the Aquificales.</title>
        <authorList>
            <person name="Reysenbach A.L."/>
            <person name="Hamamura N."/>
            <person name="Podar M."/>
            <person name="Griffiths E."/>
            <person name="Ferreira S."/>
            <person name="Hochstein R."/>
            <person name="Heidelberg J."/>
            <person name="Johnson J."/>
            <person name="Mead D."/>
            <person name="Pohorille A."/>
            <person name="Sarmiento M."/>
            <person name="Schweighofer K."/>
            <person name="Seshadri R."/>
            <person name="Voytek M.A."/>
        </authorList>
    </citation>
    <scope>NUCLEOTIDE SEQUENCE [LARGE SCALE GENOMIC DNA]</scope>
    <source>
        <strain evidence="8">DSM 14350 / EX-H1</strain>
    </source>
</reference>
<dbReference type="PANTHER" id="PTHR21716:SF4">
    <property type="entry name" value="TRANSMEMBRANE PROTEIN 245"/>
    <property type="match status" value="1"/>
</dbReference>
<keyword evidence="8" id="KW-1185">Reference proteome</keyword>
<feature type="transmembrane region" description="Helical" evidence="6">
    <location>
        <begin position="243"/>
        <end position="265"/>
    </location>
</feature>
<dbReference type="EMBL" id="CP001230">
    <property type="protein sequence ID" value="ACO04733.1"/>
    <property type="molecule type" value="Genomic_DNA"/>
</dbReference>
<keyword evidence="5 6" id="KW-0472">Membrane</keyword>
<name>C0QS64_PERMH</name>
<evidence type="ECO:0000256" key="4">
    <source>
        <dbReference type="ARBA" id="ARBA00022989"/>
    </source>
</evidence>
<keyword evidence="3 6" id="KW-0812">Transmembrane</keyword>
<dbReference type="InterPro" id="IPR002549">
    <property type="entry name" value="AI-2E-like"/>
</dbReference>
<evidence type="ECO:0000256" key="3">
    <source>
        <dbReference type="ARBA" id="ARBA00022692"/>
    </source>
</evidence>
<evidence type="ECO:0000313" key="8">
    <source>
        <dbReference type="Proteomes" id="UP000001366"/>
    </source>
</evidence>
<feature type="transmembrane region" description="Helical" evidence="6">
    <location>
        <begin position="7"/>
        <end position="25"/>
    </location>
</feature>